<dbReference type="PANTHER" id="PTHR12756:SF11">
    <property type="entry name" value="CYTOSOLIC CARBOXYPEPTIDASE 1"/>
    <property type="match status" value="1"/>
</dbReference>
<dbReference type="GO" id="GO:0004181">
    <property type="term" value="F:metallocarboxypeptidase activity"/>
    <property type="evidence" value="ECO:0007669"/>
    <property type="project" value="InterPro"/>
</dbReference>
<dbReference type="InterPro" id="IPR000834">
    <property type="entry name" value="Peptidase_M14"/>
</dbReference>
<dbReference type="InterPro" id="IPR050821">
    <property type="entry name" value="Cytosolic_carboxypeptidase"/>
</dbReference>
<feature type="region of interest" description="Disordered" evidence="4">
    <location>
        <begin position="589"/>
        <end position="622"/>
    </location>
</feature>
<comment type="cofactor">
    <cofactor evidence="1">
        <name>Zn(2+)</name>
        <dbReference type="ChEBI" id="CHEBI:29105"/>
    </cofactor>
</comment>
<reference evidence="6 7" key="1">
    <citation type="submission" date="2016-11" db="EMBL/GenBank/DDBJ databases">
        <title>The macronuclear genome of Stentor coeruleus: a giant cell with tiny introns.</title>
        <authorList>
            <person name="Slabodnick M."/>
            <person name="Ruby J.G."/>
            <person name="Reiff S.B."/>
            <person name="Swart E.C."/>
            <person name="Gosai S."/>
            <person name="Prabakaran S."/>
            <person name="Witkowska E."/>
            <person name="Larue G.E."/>
            <person name="Fisher S."/>
            <person name="Freeman R.M."/>
            <person name="Gunawardena J."/>
            <person name="Chu W."/>
            <person name="Stover N.A."/>
            <person name="Gregory B.D."/>
            <person name="Nowacki M."/>
            <person name="Derisi J."/>
            <person name="Roy S.W."/>
            <person name="Marshall W.F."/>
            <person name="Sood P."/>
        </authorList>
    </citation>
    <scope>NUCLEOTIDE SEQUENCE [LARGE SCALE GENOMIC DNA]</scope>
    <source>
        <strain evidence="6">WM001</strain>
    </source>
</reference>
<evidence type="ECO:0000256" key="4">
    <source>
        <dbReference type="SAM" id="MobiDB-lite"/>
    </source>
</evidence>
<dbReference type="PROSITE" id="PS52035">
    <property type="entry name" value="PEPTIDASE_M14"/>
    <property type="match status" value="1"/>
</dbReference>
<evidence type="ECO:0000256" key="3">
    <source>
        <dbReference type="PROSITE-ProRule" id="PRU01379"/>
    </source>
</evidence>
<dbReference type="Pfam" id="PF18027">
    <property type="entry name" value="Pepdidase_M14_N"/>
    <property type="match status" value="1"/>
</dbReference>
<dbReference type="Pfam" id="PF00246">
    <property type="entry name" value="Peptidase_M14"/>
    <property type="match status" value="1"/>
</dbReference>
<feature type="compositionally biased region" description="Polar residues" evidence="4">
    <location>
        <begin position="567"/>
        <end position="581"/>
    </location>
</feature>
<dbReference type="EMBL" id="MPUH01000460">
    <property type="protein sequence ID" value="OMJ79656.1"/>
    <property type="molecule type" value="Genomic_DNA"/>
</dbReference>
<organism evidence="6 7">
    <name type="scientific">Stentor coeruleus</name>
    <dbReference type="NCBI Taxonomy" id="5963"/>
    <lineage>
        <taxon>Eukaryota</taxon>
        <taxon>Sar</taxon>
        <taxon>Alveolata</taxon>
        <taxon>Ciliophora</taxon>
        <taxon>Postciliodesmatophora</taxon>
        <taxon>Heterotrichea</taxon>
        <taxon>Heterotrichida</taxon>
        <taxon>Stentoridae</taxon>
        <taxon>Stentor</taxon>
    </lineage>
</organism>
<dbReference type="InterPro" id="IPR040626">
    <property type="entry name" value="Pepdidase_M14_N"/>
</dbReference>
<sequence length="775" mass="89119">MIKGNEELYTHISRPIPLLPRKTYEDDKARSHQKIEYFLYRDLRQFTFHHHLTPTNPSNSPSSNLSKEVPEILLPDYEYSPYSSPSIIYHREANSKFFGPCLVNLNKIINNVDGYSTPIKQNRIIKNLYSPDKNNKTLAFESRFESGNLDTAIKVSETEYNLILQNDINTLGNTQWFFFRVSNTTKALEVKFNIINLGKSESLYNEGMQVCVFSEEEEKTLGNGWTRGGSNISYYANGLLKTTGKPFYSAVFTYKFAYSKDVVYFAYSYPYTYSDLMRYLLYLENDQKRNNFFIRKMLCKTIEGNRCDYLTVTEGEIPEYMKHRKGVFISARAHPGETVGSWIAHGVIDFLTGSSQEAQLLRDRFIFKIVPMLNPDGVINGNYRTNLAGSDLNRKWKTSSSVIHPTVHFSKKLIKNLAKERQIDLICDLHGHSRSMGLFMYGCNNESFPQEARIFPLILDKISPFFEYKQCSFKIQKSKESTLRVSMYKDLNIPNIFTMEASFCGNNNIQYGVKELLDMGKDLCMALLIYSGNCDIGKQMSINKEQILEELNNNKDLLQDCEENVSDSDSNPSEDNLDNETILTLLPSPKKKMLKKSKERHKNSKSTKLERKSLSSNRKTDKFPTRIEIKHMSISKKIDFKKCEECGEIMLTNHFCQRKAKSSLSATPKIKQRKIIKSFSTIGSGLIYMNNKGKTVRDQATQTVFVRKLQNSESNSFCNVLAMPSPVRYRIDANKQGKSNKFLTDVVNNMHVYHTSKALESFPSILDISGKKYKL</sequence>
<proteinExistence type="inferred from homology"/>
<evidence type="ECO:0000256" key="2">
    <source>
        <dbReference type="ARBA" id="ARBA00005988"/>
    </source>
</evidence>
<evidence type="ECO:0000259" key="5">
    <source>
        <dbReference type="PROSITE" id="PS52035"/>
    </source>
</evidence>
<evidence type="ECO:0000313" key="6">
    <source>
        <dbReference type="EMBL" id="OMJ79656.1"/>
    </source>
</evidence>
<accession>A0A1R2BSD2</accession>
<protein>
    <recommendedName>
        <fullName evidence="5">Peptidase M14 domain-containing protein</fullName>
    </recommendedName>
</protein>
<gene>
    <name evidence="6" type="ORF">SteCoe_20276</name>
</gene>
<evidence type="ECO:0000313" key="7">
    <source>
        <dbReference type="Proteomes" id="UP000187209"/>
    </source>
</evidence>
<feature type="domain" description="Peptidase M14" evidence="5">
    <location>
        <begin position="269"/>
        <end position="531"/>
    </location>
</feature>
<dbReference type="Proteomes" id="UP000187209">
    <property type="component" value="Unassembled WGS sequence"/>
</dbReference>
<comment type="similarity">
    <text evidence="2 3">Belongs to the peptidase M14 family.</text>
</comment>
<keyword evidence="7" id="KW-1185">Reference proteome</keyword>
<dbReference type="GO" id="GO:0008270">
    <property type="term" value="F:zinc ion binding"/>
    <property type="evidence" value="ECO:0007669"/>
    <property type="project" value="InterPro"/>
</dbReference>
<evidence type="ECO:0000256" key="1">
    <source>
        <dbReference type="ARBA" id="ARBA00001947"/>
    </source>
</evidence>
<feature type="active site" description="Proton donor/acceptor" evidence="3">
    <location>
        <position position="500"/>
    </location>
</feature>
<dbReference type="OrthoDB" id="10253041at2759"/>
<feature type="region of interest" description="Disordered" evidence="4">
    <location>
        <begin position="562"/>
        <end position="581"/>
    </location>
</feature>
<comment type="caution">
    <text evidence="6">The sequence shown here is derived from an EMBL/GenBank/DDBJ whole genome shotgun (WGS) entry which is preliminary data.</text>
</comment>
<dbReference type="Gene3D" id="3.40.630.10">
    <property type="entry name" value="Zn peptidases"/>
    <property type="match status" value="1"/>
</dbReference>
<dbReference type="SMART" id="SM00631">
    <property type="entry name" value="Zn_pept"/>
    <property type="match status" value="1"/>
</dbReference>
<name>A0A1R2BSD2_9CILI</name>
<feature type="compositionally biased region" description="Basic and acidic residues" evidence="4">
    <location>
        <begin position="607"/>
        <end position="622"/>
    </location>
</feature>
<dbReference type="AlphaFoldDB" id="A0A1R2BSD2"/>
<dbReference type="PANTHER" id="PTHR12756">
    <property type="entry name" value="CYTOSOLIC CARBOXYPEPTIDASE"/>
    <property type="match status" value="1"/>
</dbReference>
<dbReference type="Gene3D" id="2.60.40.3120">
    <property type="match status" value="1"/>
</dbReference>
<feature type="compositionally biased region" description="Basic residues" evidence="4">
    <location>
        <begin position="589"/>
        <end position="605"/>
    </location>
</feature>
<dbReference type="GO" id="GO:0006508">
    <property type="term" value="P:proteolysis"/>
    <property type="evidence" value="ECO:0007669"/>
    <property type="project" value="InterPro"/>
</dbReference>
<dbReference type="SUPFAM" id="SSF53187">
    <property type="entry name" value="Zn-dependent exopeptidases"/>
    <property type="match status" value="1"/>
</dbReference>